<evidence type="ECO:0000256" key="1">
    <source>
        <dbReference type="ARBA" id="ARBA00023015"/>
    </source>
</evidence>
<dbReference type="PANTHER" id="PTHR42756">
    <property type="entry name" value="TRANSCRIPTIONAL REGULATOR, MARR"/>
    <property type="match status" value="1"/>
</dbReference>
<evidence type="ECO:0000256" key="2">
    <source>
        <dbReference type="ARBA" id="ARBA00023125"/>
    </source>
</evidence>
<dbReference type="PROSITE" id="PS50995">
    <property type="entry name" value="HTH_MARR_2"/>
    <property type="match status" value="1"/>
</dbReference>
<dbReference type="Proteomes" id="UP000242515">
    <property type="component" value="Unassembled WGS sequence"/>
</dbReference>
<dbReference type="GO" id="GO:0003677">
    <property type="term" value="F:DNA binding"/>
    <property type="evidence" value="ECO:0007669"/>
    <property type="project" value="UniProtKB-KW"/>
</dbReference>
<evidence type="ECO:0000259" key="4">
    <source>
        <dbReference type="PROSITE" id="PS50995"/>
    </source>
</evidence>
<name>A0A1H9MBC2_9GAMM</name>
<dbReference type="SUPFAM" id="SSF46785">
    <property type="entry name" value="Winged helix' DNA-binding domain"/>
    <property type="match status" value="1"/>
</dbReference>
<dbReference type="EMBL" id="FOGC01000014">
    <property type="protein sequence ID" value="SER20932.1"/>
    <property type="molecule type" value="Genomic_DNA"/>
</dbReference>
<dbReference type="AlphaFoldDB" id="A0A1H9MBC2"/>
<keyword evidence="2" id="KW-0238">DNA-binding</keyword>
<gene>
    <name evidence="5" type="ORF">SAMN05216522_11450</name>
</gene>
<dbReference type="Gene3D" id="1.10.10.10">
    <property type="entry name" value="Winged helix-like DNA-binding domain superfamily/Winged helix DNA-binding domain"/>
    <property type="match status" value="1"/>
</dbReference>
<keyword evidence="1" id="KW-0805">Transcription regulation</keyword>
<organism evidence="5 6">
    <name type="scientific">Rosenbergiella nectarea</name>
    <dbReference type="NCBI Taxonomy" id="988801"/>
    <lineage>
        <taxon>Bacteria</taxon>
        <taxon>Pseudomonadati</taxon>
        <taxon>Pseudomonadota</taxon>
        <taxon>Gammaproteobacteria</taxon>
        <taxon>Enterobacterales</taxon>
        <taxon>Erwiniaceae</taxon>
        <taxon>Rosenbergiella</taxon>
    </lineage>
</organism>
<dbReference type="InterPro" id="IPR036388">
    <property type="entry name" value="WH-like_DNA-bd_sf"/>
</dbReference>
<protein>
    <submittedName>
        <fullName evidence="5">Transcriptional regulator, MarR family</fullName>
    </submittedName>
</protein>
<dbReference type="PANTHER" id="PTHR42756:SF1">
    <property type="entry name" value="TRANSCRIPTIONAL REPRESSOR OF EMRAB OPERON"/>
    <property type="match status" value="1"/>
</dbReference>
<reference evidence="6" key="1">
    <citation type="submission" date="2016-10" db="EMBL/GenBank/DDBJ databases">
        <authorList>
            <person name="Varghese N."/>
            <person name="Submissions S."/>
        </authorList>
    </citation>
    <scope>NUCLEOTIDE SEQUENCE [LARGE SCALE GENOMIC DNA]</scope>
    <source>
        <strain evidence="6">8N4</strain>
    </source>
</reference>
<feature type="domain" description="HTH marR-type" evidence="4">
    <location>
        <begin position="13"/>
        <end position="146"/>
    </location>
</feature>
<dbReference type="STRING" id="988801.SAMN05216522_11450"/>
<accession>A0A1H9MBC2</accession>
<evidence type="ECO:0000313" key="6">
    <source>
        <dbReference type="Proteomes" id="UP000242515"/>
    </source>
</evidence>
<dbReference type="PRINTS" id="PR00598">
    <property type="entry name" value="HTHMARR"/>
</dbReference>
<dbReference type="OrthoDB" id="5296557at2"/>
<dbReference type="InterPro" id="IPR000835">
    <property type="entry name" value="HTH_MarR-typ"/>
</dbReference>
<dbReference type="RefSeq" id="WP_092678061.1">
    <property type="nucleotide sequence ID" value="NZ_FOGC01000014.1"/>
</dbReference>
<evidence type="ECO:0000256" key="3">
    <source>
        <dbReference type="ARBA" id="ARBA00023163"/>
    </source>
</evidence>
<keyword evidence="3" id="KW-0804">Transcription</keyword>
<dbReference type="GO" id="GO:0003700">
    <property type="term" value="F:DNA-binding transcription factor activity"/>
    <property type="evidence" value="ECO:0007669"/>
    <property type="project" value="InterPro"/>
</dbReference>
<evidence type="ECO:0000313" key="5">
    <source>
        <dbReference type="EMBL" id="SER20932.1"/>
    </source>
</evidence>
<sequence>MNDKKFHAENFAHRPLGMRLAMLARLWRTVVDHALVETGLTQSRWTVLMQLQVVEGPLTVSELAFAMGIELPPLTRTLNQLAESGLIIRIEDADDRRIRLVKLSALGEQQVAQVNRVVEECQRKVSEGLPPEQLEQFSQTLNLLTENMSKLI</sequence>
<dbReference type="Pfam" id="PF12802">
    <property type="entry name" value="MarR_2"/>
    <property type="match status" value="1"/>
</dbReference>
<proteinExistence type="predicted"/>
<dbReference type="SMART" id="SM00347">
    <property type="entry name" value="HTH_MARR"/>
    <property type="match status" value="1"/>
</dbReference>
<keyword evidence="6" id="KW-1185">Reference proteome</keyword>
<dbReference type="InterPro" id="IPR036390">
    <property type="entry name" value="WH_DNA-bd_sf"/>
</dbReference>